<dbReference type="HOGENOM" id="CLU_069127_0_0_4"/>
<dbReference type="STRING" id="395495.Lcho_3291"/>
<reference evidence="1 2" key="1">
    <citation type="submission" date="2008-03" db="EMBL/GenBank/DDBJ databases">
        <title>Complete sequence of Leptothrix cholodnii SP-6.</title>
        <authorList>
            <consortium name="US DOE Joint Genome Institute"/>
            <person name="Copeland A."/>
            <person name="Lucas S."/>
            <person name="Lapidus A."/>
            <person name="Glavina del Rio T."/>
            <person name="Dalin E."/>
            <person name="Tice H."/>
            <person name="Bruce D."/>
            <person name="Goodwin L."/>
            <person name="Pitluck S."/>
            <person name="Chertkov O."/>
            <person name="Brettin T."/>
            <person name="Detter J.C."/>
            <person name="Han C."/>
            <person name="Kuske C.R."/>
            <person name="Schmutz J."/>
            <person name="Larimer F."/>
            <person name="Land M."/>
            <person name="Hauser L."/>
            <person name="Kyrpides N."/>
            <person name="Lykidis A."/>
            <person name="Emerson D."/>
            <person name="Richardson P."/>
        </authorList>
    </citation>
    <scope>NUCLEOTIDE SEQUENCE [LARGE SCALE GENOMIC DNA]</scope>
    <source>
        <strain evidence="2">ATCC 51168 / LMG 8142 / SP-6</strain>
    </source>
</reference>
<dbReference type="AlphaFoldDB" id="B1Y296"/>
<accession>B1Y296</accession>
<dbReference type="EMBL" id="CP001013">
    <property type="protein sequence ID" value="ACB35549.1"/>
    <property type="molecule type" value="Genomic_DNA"/>
</dbReference>
<dbReference type="eggNOG" id="ENOG502Z7X7">
    <property type="taxonomic scope" value="Bacteria"/>
</dbReference>
<gene>
    <name evidence="1" type="ordered locus">Lcho_3291</name>
</gene>
<proteinExistence type="predicted"/>
<dbReference type="RefSeq" id="WP_012348296.1">
    <property type="nucleotide sequence ID" value="NC_010524.1"/>
</dbReference>
<protein>
    <recommendedName>
        <fullName evidence="3">Xylose isomerase domain protein TIM barrel</fullName>
    </recommendedName>
</protein>
<evidence type="ECO:0000313" key="1">
    <source>
        <dbReference type="EMBL" id="ACB35549.1"/>
    </source>
</evidence>
<dbReference type="InterPro" id="IPR036237">
    <property type="entry name" value="Xyl_isomerase-like_sf"/>
</dbReference>
<name>B1Y296_LEPCP</name>
<evidence type="ECO:0008006" key="3">
    <source>
        <dbReference type="Google" id="ProtNLM"/>
    </source>
</evidence>
<dbReference type="SUPFAM" id="SSF51658">
    <property type="entry name" value="Xylose isomerase-like"/>
    <property type="match status" value="1"/>
</dbReference>
<dbReference type="Proteomes" id="UP000001693">
    <property type="component" value="Chromosome"/>
</dbReference>
<evidence type="ECO:0000313" key="2">
    <source>
        <dbReference type="Proteomes" id="UP000001693"/>
    </source>
</evidence>
<organism evidence="1 2">
    <name type="scientific">Leptothrix cholodnii (strain ATCC 51168 / LMG 8142 / SP-6)</name>
    <name type="common">Leptothrix discophora (strain SP-6)</name>
    <dbReference type="NCBI Taxonomy" id="395495"/>
    <lineage>
        <taxon>Bacteria</taxon>
        <taxon>Pseudomonadati</taxon>
        <taxon>Pseudomonadota</taxon>
        <taxon>Betaproteobacteria</taxon>
        <taxon>Burkholderiales</taxon>
        <taxon>Sphaerotilaceae</taxon>
        <taxon>Leptothrix</taxon>
    </lineage>
</organism>
<dbReference type="Gene3D" id="3.20.20.150">
    <property type="entry name" value="Divalent-metal-dependent TIM barrel enzymes"/>
    <property type="match status" value="1"/>
</dbReference>
<keyword evidence="2" id="KW-1185">Reference proteome</keyword>
<dbReference type="KEGG" id="lch:Lcho_3291"/>
<sequence length="333" mass="37125">MSLRVGINLDGVLIHDGIRTPNAGTRFAWVRQSAAFDYIEKNIDPGEDFAPYFDWVEHYGVPIGVFGGIFCAGQDEARMRWGLATGGRLGARLFNMQLYARHSNGRPLSDQQVADFYLDALEHGEPVGCLPTLEVHVDMWSEDFRRVERVAELLARSNVKLRLTLDHSHLIFKIGHAEELALSRMSDVADGGRALLAPGQPDTLYSMWLREGWVAHAHARSVAPGVPHNAAMNRRRGLAGRAIQYPLIQPPPGTFHAEWHEQALAPWKQAVTDLLAWMRAHPESAPQQISCEFIPFADYGGGGRYSIWHNNLACAAWLRQTWAHPVRAALCAA</sequence>